<reference evidence="1" key="1">
    <citation type="submission" date="2020-02" db="EMBL/GenBank/DDBJ databases">
        <authorList>
            <person name="Meier V. D."/>
        </authorList>
    </citation>
    <scope>NUCLEOTIDE SEQUENCE</scope>
    <source>
        <strain evidence="1">AVDCRST_MAG35</strain>
    </source>
</reference>
<evidence type="ECO:0000313" key="1">
    <source>
        <dbReference type="EMBL" id="CAA9398974.1"/>
    </source>
</evidence>
<dbReference type="InterPro" id="IPR019587">
    <property type="entry name" value="Polyketide_cyclase/dehydratase"/>
</dbReference>
<accession>A0A6J4P0A0</accession>
<dbReference type="CDD" id="cd07812">
    <property type="entry name" value="SRPBCC"/>
    <property type="match status" value="1"/>
</dbReference>
<evidence type="ECO:0008006" key="2">
    <source>
        <dbReference type="Google" id="ProtNLM"/>
    </source>
</evidence>
<dbReference type="EMBL" id="CADCUY010000164">
    <property type="protein sequence ID" value="CAA9398974.1"/>
    <property type="molecule type" value="Genomic_DNA"/>
</dbReference>
<dbReference type="Gene3D" id="3.30.530.20">
    <property type="match status" value="1"/>
</dbReference>
<gene>
    <name evidence="1" type="ORF">AVDCRST_MAG35-790</name>
</gene>
<dbReference type="Pfam" id="PF10604">
    <property type="entry name" value="Polyketide_cyc2"/>
    <property type="match status" value="1"/>
</dbReference>
<protein>
    <recommendedName>
        <fullName evidence="2">Polyketide cyclase/dehydrase</fullName>
    </recommendedName>
</protein>
<proteinExistence type="predicted"/>
<organism evidence="1">
    <name type="scientific">uncultured Quadrisphaera sp</name>
    <dbReference type="NCBI Taxonomy" id="904978"/>
    <lineage>
        <taxon>Bacteria</taxon>
        <taxon>Bacillati</taxon>
        <taxon>Actinomycetota</taxon>
        <taxon>Actinomycetes</taxon>
        <taxon>Kineosporiales</taxon>
        <taxon>Kineosporiaceae</taxon>
        <taxon>Quadrisphaera</taxon>
        <taxon>environmental samples</taxon>
    </lineage>
</organism>
<dbReference type="InterPro" id="IPR023393">
    <property type="entry name" value="START-like_dom_sf"/>
</dbReference>
<dbReference type="SUPFAM" id="SSF55961">
    <property type="entry name" value="Bet v1-like"/>
    <property type="match status" value="1"/>
</dbReference>
<name>A0A6J4P0A0_9ACTN</name>
<sequence length="159" mass="16803">MSVARFTAHREIAAPADAAWRLVTDWTAHGRWVPLTTVWVRSGDGGAGTVFVGRSGVGRAAFDDVMEVVRFEPPTATRAGTAGIVHVGRVVLGTAEVQVVPLPGDRCRVRWTEDIALVSRQLSRPLLPALVLGGRLSFGHVLAQVARELEGAAPAPPAG</sequence>
<dbReference type="AlphaFoldDB" id="A0A6J4P0A0"/>